<name>A0A409X9L7_PSICY</name>
<dbReference type="InterPro" id="IPR013087">
    <property type="entry name" value="Znf_C2H2_type"/>
</dbReference>
<evidence type="ECO:0000256" key="4">
    <source>
        <dbReference type="PROSITE-ProRule" id="PRU00042"/>
    </source>
</evidence>
<evidence type="ECO:0000259" key="6">
    <source>
        <dbReference type="PROSITE" id="PS50157"/>
    </source>
</evidence>
<keyword evidence="8" id="KW-1185">Reference proteome</keyword>
<dbReference type="Gene3D" id="3.30.160.60">
    <property type="entry name" value="Classic Zinc Finger"/>
    <property type="match status" value="2"/>
</dbReference>
<proteinExistence type="predicted"/>
<feature type="region of interest" description="Disordered" evidence="5">
    <location>
        <begin position="59"/>
        <end position="96"/>
    </location>
</feature>
<sequence length="656" mass="70888">MEEQPSATPDMDVSEQPEEDWDDDEDYDEEDDADIDAEALEIARRLGEQIWADITKGTAEGNAAPTETPSGPVATEGQNPAAASENVPPTTHPVVHPPRKEEAIIATMKAILNLLENDPLAKSALVSTTIPNGPNVYDILLQCNALGTISTGIAGPLSQVIVTLARSTSLFGNLKRSNASAIQLDKGKRKREEFDDGNYQPTYTYKRPYVPDFDLQNQVVEAVRIISQALGTSPSQAIDPSLVSSIRLQLHQIFLFAVTSAAAAGPSMHALQEIGGLIQVIGVLSGIQIGHSPENIPHPHPHGQSFGPNPVYSWNQNQHSMTTDIGTAVYPCLVVGCHKTFSRLYSLRAHQRSHSSHRPFRCSVCPASFARNHDLKRHLKLHDKKAWKCEGCHKIFSRRDAIKRHKTGTKSRGPKSEICLVAEVIEVQLDGEEGEDALREERRAKIWNGIVVNEASGVSTSNSQHPYRDIKTIDEGEINPAVIAHIQTSVIGLHGLLQVLVGNALGNPVGHPTSAPMDPSGGQATLASVIARAQSQSIPASTFVPSPLSAQGSFGQTSDSAMDTSVPTSDESLFQPQTVGENPENPQPPLTSLSMYGLSDEQTQLLEIAIASAASAAQAQAEAEAALEEEEEDNYDQDDNEYDDSEVEQDKEPVPQ</sequence>
<evidence type="ECO:0000313" key="8">
    <source>
        <dbReference type="Proteomes" id="UP000283269"/>
    </source>
</evidence>
<feature type="region of interest" description="Disordered" evidence="5">
    <location>
        <begin position="542"/>
        <end position="593"/>
    </location>
</feature>
<keyword evidence="2 4" id="KW-0863">Zinc-finger</keyword>
<feature type="compositionally biased region" description="Acidic residues" evidence="5">
    <location>
        <begin position="625"/>
        <end position="647"/>
    </location>
</feature>
<feature type="region of interest" description="Disordered" evidence="5">
    <location>
        <begin position="1"/>
        <end position="35"/>
    </location>
</feature>
<comment type="caution">
    <text evidence="7">The sequence shown here is derived from an EMBL/GenBank/DDBJ whole genome shotgun (WGS) entry which is preliminary data.</text>
</comment>
<keyword evidence="1" id="KW-0479">Metal-binding</keyword>
<feature type="region of interest" description="Disordered" evidence="5">
    <location>
        <begin position="614"/>
        <end position="656"/>
    </location>
</feature>
<dbReference type="AlphaFoldDB" id="A0A409X9L7"/>
<dbReference type="SUPFAM" id="SSF57667">
    <property type="entry name" value="beta-beta-alpha zinc fingers"/>
    <property type="match status" value="1"/>
</dbReference>
<dbReference type="PROSITE" id="PS00028">
    <property type="entry name" value="ZINC_FINGER_C2H2_1"/>
    <property type="match status" value="2"/>
</dbReference>
<feature type="domain" description="C2H2-type" evidence="6">
    <location>
        <begin position="387"/>
        <end position="416"/>
    </location>
</feature>
<feature type="compositionally biased region" description="Acidic residues" evidence="5">
    <location>
        <begin position="12"/>
        <end position="35"/>
    </location>
</feature>
<dbReference type="Proteomes" id="UP000283269">
    <property type="component" value="Unassembled WGS sequence"/>
</dbReference>
<accession>A0A409X9L7</accession>
<feature type="compositionally biased region" description="Polar residues" evidence="5">
    <location>
        <begin position="542"/>
        <end position="580"/>
    </location>
</feature>
<evidence type="ECO:0000256" key="5">
    <source>
        <dbReference type="SAM" id="MobiDB-lite"/>
    </source>
</evidence>
<dbReference type="GO" id="GO:0000981">
    <property type="term" value="F:DNA-binding transcription factor activity, RNA polymerase II-specific"/>
    <property type="evidence" value="ECO:0007669"/>
    <property type="project" value="TreeGrafter"/>
</dbReference>
<dbReference type="GO" id="GO:0008270">
    <property type="term" value="F:zinc ion binding"/>
    <property type="evidence" value="ECO:0007669"/>
    <property type="project" value="UniProtKB-KW"/>
</dbReference>
<evidence type="ECO:0000256" key="3">
    <source>
        <dbReference type="ARBA" id="ARBA00022833"/>
    </source>
</evidence>
<dbReference type="EMBL" id="NHYD01002281">
    <property type="protein sequence ID" value="PPQ87452.1"/>
    <property type="molecule type" value="Genomic_DNA"/>
</dbReference>
<organism evidence="7 8">
    <name type="scientific">Psilocybe cyanescens</name>
    <dbReference type="NCBI Taxonomy" id="93625"/>
    <lineage>
        <taxon>Eukaryota</taxon>
        <taxon>Fungi</taxon>
        <taxon>Dikarya</taxon>
        <taxon>Basidiomycota</taxon>
        <taxon>Agaricomycotina</taxon>
        <taxon>Agaricomycetes</taxon>
        <taxon>Agaricomycetidae</taxon>
        <taxon>Agaricales</taxon>
        <taxon>Agaricineae</taxon>
        <taxon>Strophariaceae</taxon>
        <taxon>Psilocybe</taxon>
    </lineage>
</organism>
<dbReference type="PROSITE" id="PS50157">
    <property type="entry name" value="ZINC_FINGER_C2H2_2"/>
    <property type="match status" value="3"/>
</dbReference>
<evidence type="ECO:0000256" key="1">
    <source>
        <dbReference type="ARBA" id="ARBA00022723"/>
    </source>
</evidence>
<evidence type="ECO:0000256" key="2">
    <source>
        <dbReference type="ARBA" id="ARBA00022771"/>
    </source>
</evidence>
<protein>
    <recommendedName>
        <fullName evidence="6">C2H2-type domain-containing protein</fullName>
    </recommendedName>
</protein>
<dbReference type="SMART" id="SM00355">
    <property type="entry name" value="ZnF_C2H2"/>
    <property type="match status" value="3"/>
</dbReference>
<dbReference type="OrthoDB" id="8922241at2759"/>
<dbReference type="PANTHER" id="PTHR23235">
    <property type="entry name" value="KRUEPPEL-LIKE TRANSCRIPTION FACTOR"/>
    <property type="match status" value="1"/>
</dbReference>
<keyword evidence="3" id="KW-0862">Zinc</keyword>
<dbReference type="GO" id="GO:0000978">
    <property type="term" value="F:RNA polymerase II cis-regulatory region sequence-specific DNA binding"/>
    <property type="evidence" value="ECO:0007669"/>
    <property type="project" value="TreeGrafter"/>
</dbReference>
<gene>
    <name evidence="7" type="ORF">CVT25_008189</name>
</gene>
<dbReference type="PANTHER" id="PTHR23235:SF120">
    <property type="entry name" value="KRUPPEL-LIKE FACTOR 15"/>
    <property type="match status" value="1"/>
</dbReference>
<dbReference type="InterPro" id="IPR036236">
    <property type="entry name" value="Znf_C2H2_sf"/>
</dbReference>
<feature type="compositionally biased region" description="Low complexity" evidence="5">
    <location>
        <begin position="614"/>
        <end position="624"/>
    </location>
</feature>
<feature type="domain" description="C2H2-type" evidence="6">
    <location>
        <begin position="360"/>
        <end position="387"/>
    </location>
</feature>
<dbReference type="STRING" id="93625.A0A409X9L7"/>
<dbReference type="InParanoid" id="A0A409X9L7"/>
<reference evidence="7 8" key="1">
    <citation type="journal article" date="2018" name="Evol. Lett.">
        <title>Horizontal gene cluster transfer increased hallucinogenic mushroom diversity.</title>
        <authorList>
            <person name="Reynolds H.T."/>
            <person name="Vijayakumar V."/>
            <person name="Gluck-Thaler E."/>
            <person name="Korotkin H.B."/>
            <person name="Matheny P.B."/>
            <person name="Slot J.C."/>
        </authorList>
    </citation>
    <scope>NUCLEOTIDE SEQUENCE [LARGE SCALE GENOMIC DNA]</scope>
    <source>
        <strain evidence="7 8">2631</strain>
    </source>
</reference>
<evidence type="ECO:0000313" key="7">
    <source>
        <dbReference type="EMBL" id="PPQ87452.1"/>
    </source>
</evidence>
<dbReference type="Pfam" id="PF00096">
    <property type="entry name" value="zf-C2H2"/>
    <property type="match status" value="2"/>
</dbReference>
<feature type="domain" description="C2H2-type" evidence="6">
    <location>
        <begin position="330"/>
        <end position="359"/>
    </location>
</feature>